<evidence type="ECO:0000313" key="1">
    <source>
        <dbReference type="EMBL" id="KHG29266.1"/>
    </source>
</evidence>
<sequence length="22" mass="2427">MTSIAKLAWGSKDVEARFTLSD</sequence>
<name>A0A0B0Q0I6_GOSAR</name>
<accession>A0A0B0Q0I6</accession>
<gene>
    <name evidence="1" type="ORF">F383_13011</name>
</gene>
<dbReference type="Proteomes" id="UP000032142">
    <property type="component" value="Unassembled WGS sequence"/>
</dbReference>
<dbReference type="EMBL" id="KN448799">
    <property type="protein sequence ID" value="KHG29266.1"/>
    <property type="molecule type" value="Genomic_DNA"/>
</dbReference>
<evidence type="ECO:0000313" key="2">
    <source>
        <dbReference type="Proteomes" id="UP000032142"/>
    </source>
</evidence>
<dbReference type="AlphaFoldDB" id="A0A0B0Q0I6"/>
<keyword evidence="2" id="KW-1185">Reference proteome</keyword>
<proteinExistence type="predicted"/>
<reference evidence="2" key="1">
    <citation type="submission" date="2014-09" db="EMBL/GenBank/DDBJ databases">
        <authorList>
            <person name="Mudge J."/>
            <person name="Ramaraj T."/>
            <person name="Lindquist I.E."/>
            <person name="Bharti A.K."/>
            <person name="Sundararajan A."/>
            <person name="Cameron C.T."/>
            <person name="Woodward J.E."/>
            <person name="May G.D."/>
            <person name="Brubaker C."/>
            <person name="Broadhvest J."/>
            <person name="Wilkins T.A."/>
        </authorList>
    </citation>
    <scope>NUCLEOTIDE SEQUENCE</scope>
    <source>
        <strain evidence="2">cv. AKA8401</strain>
    </source>
</reference>
<organism evidence="1 2">
    <name type="scientific">Gossypium arboreum</name>
    <name type="common">Tree cotton</name>
    <name type="synonym">Gossypium nanking</name>
    <dbReference type="NCBI Taxonomy" id="29729"/>
    <lineage>
        <taxon>Eukaryota</taxon>
        <taxon>Viridiplantae</taxon>
        <taxon>Streptophyta</taxon>
        <taxon>Embryophyta</taxon>
        <taxon>Tracheophyta</taxon>
        <taxon>Spermatophyta</taxon>
        <taxon>Magnoliopsida</taxon>
        <taxon>eudicotyledons</taxon>
        <taxon>Gunneridae</taxon>
        <taxon>Pentapetalae</taxon>
        <taxon>rosids</taxon>
        <taxon>malvids</taxon>
        <taxon>Malvales</taxon>
        <taxon>Malvaceae</taxon>
        <taxon>Malvoideae</taxon>
        <taxon>Gossypium</taxon>
    </lineage>
</organism>
<protein>
    <submittedName>
        <fullName evidence="1">Uncharacterized protein</fullName>
    </submittedName>
</protein>